<name>A0AAV7W304_PLEWA</name>
<dbReference type="AlphaFoldDB" id="A0AAV7W304"/>
<protein>
    <submittedName>
        <fullName evidence="2">Uncharacterized protein</fullName>
    </submittedName>
</protein>
<feature type="region of interest" description="Disordered" evidence="1">
    <location>
        <begin position="28"/>
        <end position="92"/>
    </location>
</feature>
<dbReference type="EMBL" id="JANPWB010000002">
    <property type="protein sequence ID" value="KAJ1206670.1"/>
    <property type="molecule type" value="Genomic_DNA"/>
</dbReference>
<evidence type="ECO:0000313" key="2">
    <source>
        <dbReference type="EMBL" id="KAJ1206670.1"/>
    </source>
</evidence>
<feature type="compositionally biased region" description="Polar residues" evidence="1">
    <location>
        <begin position="81"/>
        <end position="92"/>
    </location>
</feature>
<organism evidence="2 3">
    <name type="scientific">Pleurodeles waltl</name>
    <name type="common">Iberian ribbed newt</name>
    <dbReference type="NCBI Taxonomy" id="8319"/>
    <lineage>
        <taxon>Eukaryota</taxon>
        <taxon>Metazoa</taxon>
        <taxon>Chordata</taxon>
        <taxon>Craniata</taxon>
        <taxon>Vertebrata</taxon>
        <taxon>Euteleostomi</taxon>
        <taxon>Amphibia</taxon>
        <taxon>Batrachia</taxon>
        <taxon>Caudata</taxon>
        <taxon>Salamandroidea</taxon>
        <taxon>Salamandridae</taxon>
        <taxon>Pleurodelinae</taxon>
        <taxon>Pleurodeles</taxon>
    </lineage>
</organism>
<sequence length="138" mass="15288">MSLWPCSVQNGGARGSSAVRWWQRHRGDHVPGEVTPTAPRRQKWSLPEVYYGEDREPDKGARSSRGSWQVIECDPAGPQLRGSQIDSARRGSTVTLWQREAPRAADVTHGDLQGQKWSLPGVCLDSDAGRPCDVLGRR</sequence>
<comment type="caution">
    <text evidence="2">The sequence shown here is derived from an EMBL/GenBank/DDBJ whole genome shotgun (WGS) entry which is preliminary data.</text>
</comment>
<dbReference type="Proteomes" id="UP001066276">
    <property type="component" value="Chromosome 1_2"/>
</dbReference>
<evidence type="ECO:0000256" key="1">
    <source>
        <dbReference type="SAM" id="MobiDB-lite"/>
    </source>
</evidence>
<reference evidence="2" key="1">
    <citation type="journal article" date="2022" name="bioRxiv">
        <title>Sequencing and chromosome-scale assembly of the giantPleurodeles waltlgenome.</title>
        <authorList>
            <person name="Brown T."/>
            <person name="Elewa A."/>
            <person name="Iarovenko S."/>
            <person name="Subramanian E."/>
            <person name="Araus A.J."/>
            <person name="Petzold A."/>
            <person name="Susuki M."/>
            <person name="Suzuki K.-i.T."/>
            <person name="Hayashi T."/>
            <person name="Toyoda A."/>
            <person name="Oliveira C."/>
            <person name="Osipova E."/>
            <person name="Leigh N.D."/>
            <person name="Simon A."/>
            <person name="Yun M.H."/>
        </authorList>
    </citation>
    <scope>NUCLEOTIDE SEQUENCE</scope>
    <source>
        <strain evidence="2">20211129_DDA</strain>
        <tissue evidence="2">Liver</tissue>
    </source>
</reference>
<evidence type="ECO:0000313" key="3">
    <source>
        <dbReference type="Proteomes" id="UP001066276"/>
    </source>
</evidence>
<feature type="compositionally biased region" description="Basic and acidic residues" evidence="1">
    <location>
        <begin position="52"/>
        <end position="61"/>
    </location>
</feature>
<accession>A0AAV7W304</accession>
<proteinExistence type="predicted"/>
<gene>
    <name evidence="2" type="ORF">NDU88_002071</name>
</gene>
<keyword evidence="3" id="KW-1185">Reference proteome</keyword>